<keyword evidence="1" id="KW-1133">Transmembrane helix</keyword>
<keyword evidence="2" id="KW-0378">Hydrolase</keyword>
<name>A0A1G6C3M6_EUBOX</name>
<proteinExistence type="predicted"/>
<dbReference type="EMBL" id="FMXR01000015">
    <property type="protein sequence ID" value="SDB27461.1"/>
    <property type="molecule type" value="Genomic_DNA"/>
</dbReference>
<reference evidence="2 3" key="1">
    <citation type="submission" date="2016-10" db="EMBL/GenBank/DDBJ databases">
        <authorList>
            <person name="de Groot N.N."/>
        </authorList>
    </citation>
    <scope>NUCLEOTIDE SEQUENCE [LARGE SCALE GENOMIC DNA]</scope>
    <source>
        <strain evidence="2 3">DSM 3217</strain>
    </source>
</reference>
<keyword evidence="3" id="KW-1185">Reference proteome</keyword>
<organism evidence="2 3">
    <name type="scientific">Eubacterium oxidoreducens</name>
    <dbReference type="NCBI Taxonomy" id="1732"/>
    <lineage>
        <taxon>Bacteria</taxon>
        <taxon>Bacillati</taxon>
        <taxon>Bacillota</taxon>
        <taxon>Clostridia</taxon>
        <taxon>Eubacteriales</taxon>
        <taxon>Eubacteriaceae</taxon>
        <taxon>Eubacterium</taxon>
    </lineage>
</organism>
<dbReference type="CDD" id="cd00085">
    <property type="entry name" value="HNHc"/>
    <property type="match status" value="1"/>
</dbReference>
<dbReference type="OrthoDB" id="9802901at2"/>
<dbReference type="AlphaFoldDB" id="A0A1G6C3M6"/>
<keyword evidence="1" id="KW-0812">Transmembrane</keyword>
<evidence type="ECO:0000313" key="3">
    <source>
        <dbReference type="Proteomes" id="UP000199228"/>
    </source>
</evidence>
<sequence>MYKLTLKGRTYAKKEEIHRRGFKWDGKNWKKETADLDEVYAMRGFAKKLHLRLEIEEPKFDRGTHYRQDYFDAHPPDVKNRYFCIYCGRLLKKEKVEVDHIIPVYRARKSKRVQRRLKRKGFDGVNDVRNLGASCKRCNRTKSANMGLWVVRGYLGQHYKFQVTRWIVRLILTIIMICSFCRFFM</sequence>
<keyword evidence="2" id="KW-0255">Endonuclease</keyword>
<dbReference type="Proteomes" id="UP000199228">
    <property type="component" value="Unassembled WGS sequence"/>
</dbReference>
<dbReference type="Gene3D" id="1.10.30.50">
    <property type="match status" value="1"/>
</dbReference>
<dbReference type="GO" id="GO:0004519">
    <property type="term" value="F:endonuclease activity"/>
    <property type="evidence" value="ECO:0007669"/>
    <property type="project" value="UniProtKB-KW"/>
</dbReference>
<keyword evidence="2" id="KW-0540">Nuclease</keyword>
<dbReference type="InterPro" id="IPR003615">
    <property type="entry name" value="HNH_nuc"/>
</dbReference>
<evidence type="ECO:0000256" key="1">
    <source>
        <dbReference type="SAM" id="Phobius"/>
    </source>
</evidence>
<keyword evidence="1" id="KW-0472">Membrane</keyword>
<dbReference type="STRING" id="1732.SAMN02910417_02026"/>
<evidence type="ECO:0000313" key="2">
    <source>
        <dbReference type="EMBL" id="SDB27461.1"/>
    </source>
</evidence>
<gene>
    <name evidence="2" type="ORF">SAMN02910417_02026</name>
</gene>
<protein>
    <submittedName>
        <fullName evidence="2">HNH endonuclease</fullName>
    </submittedName>
</protein>
<accession>A0A1G6C3M6</accession>
<feature type="transmembrane region" description="Helical" evidence="1">
    <location>
        <begin position="166"/>
        <end position="184"/>
    </location>
</feature>
<dbReference type="RefSeq" id="WP_090174245.1">
    <property type="nucleotide sequence ID" value="NZ_FMXR01000015.1"/>
</dbReference>